<reference evidence="1 2" key="1">
    <citation type="submission" date="2009-01" db="EMBL/GenBank/DDBJ databases">
        <authorList>
            <person name="Qin X."/>
            <person name="Bachman B."/>
            <person name="Battles P."/>
            <person name="Bell A."/>
            <person name="Bess C."/>
            <person name="Bickham C."/>
            <person name="Chaboub L."/>
            <person name="Chen D."/>
            <person name="Coyle M."/>
            <person name="Deiros D.R."/>
            <person name="Dinh H."/>
            <person name="Forbes L."/>
            <person name="Fowler G."/>
            <person name="Francisco L."/>
            <person name="Fu Q."/>
            <person name="Gubbala S."/>
            <person name="Hale W."/>
            <person name="Han Y."/>
            <person name="Hemphill L."/>
            <person name="Highlander S.K."/>
            <person name="Hirani K."/>
            <person name="Hogues M."/>
            <person name="Jackson L."/>
            <person name="Jakkamsetti A."/>
            <person name="Javaid M."/>
            <person name="Jiang H."/>
            <person name="Korchina V."/>
            <person name="Kovar C."/>
            <person name="Lara F."/>
            <person name="Lee S."/>
            <person name="Mata R."/>
            <person name="Mathew T."/>
            <person name="Moen C."/>
            <person name="Morales K."/>
            <person name="Munidasa M."/>
            <person name="Nazareth L."/>
            <person name="Ngo R."/>
            <person name="Nguyen L."/>
            <person name="Okwuonu G."/>
            <person name="Ongeri F."/>
            <person name="Patil S."/>
            <person name="Petrosino J."/>
            <person name="Pham C."/>
            <person name="Pham P."/>
            <person name="Pu L.-L."/>
            <person name="Puazo M."/>
            <person name="Raj R."/>
            <person name="Reid J."/>
            <person name="Rouhana J."/>
            <person name="Saada N."/>
            <person name="Shang Y."/>
            <person name="Simmons D."/>
            <person name="Thornton R."/>
            <person name="Warren J."/>
            <person name="Weissenberger G."/>
            <person name="Zhang J."/>
            <person name="Zhang L."/>
            <person name="Zhou C."/>
            <person name="Zhu D."/>
            <person name="Muzny D."/>
            <person name="Worley K."/>
            <person name="Gibbs R."/>
        </authorList>
    </citation>
    <scope>NUCLEOTIDE SEQUENCE [LARGE SCALE GENOMIC DNA]</scope>
    <source>
        <strain evidence="1 2">ATCC 35098</strain>
    </source>
</reference>
<dbReference type="RefSeq" id="WP_004836152.1">
    <property type="nucleotide sequence ID" value="NZ_GG666295.1"/>
</dbReference>
<name>C2CG25_9FIRM</name>
<organism evidence="1 2">
    <name type="scientific">Anaerococcus tetradius ATCC 35098</name>
    <dbReference type="NCBI Taxonomy" id="525255"/>
    <lineage>
        <taxon>Bacteria</taxon>
        <taxon>Bacillati</taxon>
        <taxon>Bacillota</taxon>
        <taxon>Tissierellia</taxon>
        <taxon>Tissierellales</taxon>
        <taxon>Peptoniphilaceae</taxon>
        <taxon>Anaerococcus</taxon>
    </lineage>
</organism>
<dbReference type="AlphaFoldDB" id="C2CG25"/>
<comment type="caution">
    <text evidence="1">The sequence shown here is derived from an EMBL/GenBank/DDBJ whole genome shotgun (WGS) entry which is preliminary data.</text>
</comment>
<accession>C2CG25</accession>
<dbReference type="Proteomes" id="UP000003744">
    <property type="component" value="Unassembled WGS sequence"/>
</dbReference>
<dbReference type="eggNOG" id="ENOG5032Y79">
    <property type="taxonomic scope" value="Bacteria"/>
</dbReference>
<proteinExistence type="predicted"/>
<dbReference type="EMBL" id="ACGC01000014">
    <property type="protein sequence ID" value="EEI83553.1"/>
    <property type="molecule type" value="Genomic_DNA"/>
</dbReference>
<evidence type="ECO:0000313" key="2">
    <source>
        <dbReference type="Proteomes" id="UP000003744"/>
    </source>
</evidence>
<gene>
    <name evidence="1" type="ORF">HMPREF0077_0435</name>
</gene>
<protein>
    <submittedName>
        <fullName evidence="1">Uncharacterized protein</fullName>
    </submittedName>
</protein>
<evidence type="ECO:0000313" key="1">
    <source>
        <dbReference type="EMBL" id="EEI83553.1"/>
    </source>
</evidence>
<dbReference type="HOGENOM" id="CLU_989183_0_0_9"/>
<sequence length="281" mass="32901">MKFGIRKPSLKRKIKAKTTGKMKRSLNKAIKPGYGKKGMGILKNPEKAAYNKVYHETTTSIRDIFNTSTTKKVSSSSKEEIVESQPSYTISAEELYEWNPDFYPNKEENEALNLYYDSINRMREFRKTNPSADQINLYIENSKDNFKGLKGVLKYWERVNQSIPPNVPIRSETIDILMRCNKVKEAKKLYEDLKCLGVYDNCPELELRIKNMIEHYPENMYAVIEYISNNMGVEQTKARKELNEKIDSTTLTRILNRSYFINKKKKDGKNFLYLNDKYAFN</sequence>